<accession>A0ABR6VE26</accession>
<dbReference type="EMBL" id="JABWRS010000029">
    <property type="protein sequence ID" value="MBC3478727.1"/>
    <property type="molecule type" value="Genomic_DNA"/>
</dbReference>
<keyword evidence="1" id="KW-0812">Transmembrane</keyword>
<protein>
    <submittedName>
        <fullName evidence="3">CSS-motif domain-containing protein</fullName>
    </submittedName>
</protein>
<sequence length="268" mass="29559">MAKLTQIGRIMLAPMLALTTSLMPVASGLVVMFYQLERKLEENARVSVQEAVYAIDGALDRLHASAELVLPLAGKPCSQAQEKLVGLLQGGQRLQSLVLAQEGKGYCSSMDDALLYDSLFIDQDHPAMLVFDPPTAPNAVLVVYQLRQDNLRVYASAYGMELRNELRGFQDGLTLLLEFGEDYIWSHGDSRDADRPSQSEFFETAHSEKYGYTVKGGYETGFTAREARQSLLQTMPSIALVGILTGSIVYWGMVRVRRKALGATAIRS</sequence>
<evidence type="ECO:0000313" key="4">
    <source>
        <dbReference type="Proteomes" id="UP000628086"/>
    </source>
</evidence>
<keyword evidence="4" id="KW-1185">Reference proteome</keyword>
<evidence type="ECO:0000313" key="3">
    <source>
        <dbReference type="EMBL" id="MBC3478727.1"/>
    </source>
</evidence>
<reference evidence="3 4" key="1">
    <citation type="journal article" date="2020" name="Microorganisms">
        <title>Reliable Identification of Environmental Pseudomonas Isolates Using the rpoD Gene.</title>
        <authorList>
            <consortium name="The Broad Institute Genome Sequencing Platform"/>
            <person name="Girard L."/>
            <person name="Lood C."/>
            <person name="Rokni-Zadeh H."/>
            <person name="van Noort V."/>
            <person name="Lavigne R."/>
            <person name="De Mot R."/>
        </authorList>
    </citation>
    <scope>NUCLEOTIDE SEQUENCE [LARGE SCALE GENOMIC DNA]</scope>
    <source>
        <strain evidence="3 4">RW7P2</strain>
    </source>
</reference>
<name>A0ABR6VE26_9PSED</name>
<feature type="transmembrane region" description="Helical" evidence="1">
    <location>
        <begin position="235"/>
        <end position="253"/>
    </location>
</feature>
<dbReference type="Proteomes" id="UP000628086">
    <property type="component" value="Unassembled WGS sequence"/>
</dbReference>
<dbReference type="Pfam" id="PF12792">
    <property type="entry name" value="CSS-motif"/>
    <property type="match status" value="1"/>
</dbReference>
<organism evidence="3 4">
    <name type="scientific">Pseudomonas taiwanensis</name>
    <dbReference type="NCBI Taxonomy" id="470150"/>
    <lineage>
        <taxon>Bacteria</taxon>
        <taxon>Pseudomonadati</taxon>
        <taxon>Pseudomonadota</taxon>
        <taxon>Gammaproteobacteria</taxon>
        <taxon>Pseudomonadales</taxon>
        <taxon>Pseudomonadaceae</taxon>
        <taxon>Pseudomonas</taxon>
    </lineage>
</organism>
<evidence type="ECO:0000256" key="1">
    <source>
        <dbReference type="SAM" id="Phobius"/>
    </source>
</evidence>
<dbReference type="RefSeq" id="WP_027907768.1">
    <property type="nucleotide sequence ID" value="NZ_JAVDBZ010000001.1"/>
</dbReference>
<proteinExistence type="predicted"/>
<dbReference type="InterPro" id="IPR024744">
    <property type="entry name" value="CSS-motif_dom"/>
</dbReference>
<feature type="domain" description="Putative cyclic diguanylate phosphodiesterase CSS motif-containing" evidence="2">
    <location>
        <begin position="42"/>
        <end position="229"/>
    </location>
</feature>
<keyword evidence="1" id="KW-1133">Transmembrane helix</keyword>
<gene>
    <name evidence="3" type="ORF">HU747_24375</name>
</gene>
<comment type="caution">
    <text evidence="3">The sequence shown here is derived from an EMBL/GenBank/DDBJ whole genome shotgun (WGS) entry which is preliminary data.</text>
</comment>
<keyword evidence="1" id="KW-0472">Membrane</keyword>
<evidence type="ECO:0000259" key="2">
    <source>
        <dbReference type="Pfam" id="PF12792"/>
    </source>
</evidence>